<dbReference type="RefSeq" id="WP_133320619.1">
    <property type="nucleotide sequence ID" value="NZ_SMTF01000002.1"/>
</dbReference>
<comment type="caution">
    <text evidence="3">The sequence shown here is derived from an EMBL/GenBank/DDBJ whole genome shotgun (WGS) entry which is preliminary data.</text>
</comment>
<dbReference type="Proteomes" id="UP000294796">
    <property type="component" value="Unassembled WGS sequence"/>
</dbReference>
<accession>A0A4R5U0P0</accession>
<organism evidence="3 4">
    <name type="scientific">Luteimonas aestuarii</name>
    <dbReference type="NCBI Taxonomy" id="453837"/>
    <lineage>
        <taxon>Bacteria</taxon>
        <taxon>Pseudomonadati</taxon>
        <taxon>Pseudomonadota</taxon>
        <taxon>Gammaproteobacteria</taxon>
        <taxon>Lysobacterales</taxon>
        <taxon>Lysobacteraceae</taxon>
        <taxon>Luteimonas</taxon>
    </lineage>
</organism>
<keyword evidence="4" id="KW-1185">Reference proteome</keyword>
<feature type="domain" description="YdhG-like" evidence="2">
    <location>
        <begin position="27"/>
        <end position="132"/>
    </location>
</feature>
<dbReference type="OrthoDB" id="5951444at2"/>
<name>A0A4R5U0P0_9GAMM</name>
<evidence type="ECO:0000313" key="3">
    <source>
        <dbReference type="EMBL" id="TDK27119.1"/>
    </source>
</evidence>
<gene>
    <name evidence="3" type="ORF">E2F46_02580</name>
</gene>
<dbReference type="InterPro" id="IPR014922">
    <property type="entry name" value="YdhG-like"/>
</dbReference>
<proteinExistence type="predicted"/>
<protein>
    <submittedName>
        <fullName evidence="3">DUF1801 domain-containing protein</fullName>
    </submittedName>
</protein>
<sequence>MASKAPKTRPETRDAGAFIDGIDNPQRREDARTLLAMMRAATGCEPVMWGASIVGFDRYRYRYESGREGDWPIVGFSPRKQALVLYVMPGFDGYDDLLARLGRFTHGKSCLYVKRLSDVDPVVLDALVRASVADMRRRYPPASG</sequence>
<feature type="region of interest" description="Disordered" evidence="1">
    <location>
        <begin position="1"/>
        <end position="23"/>
    </location>
</feature>
<dbReference type="Pfam" id="PF08818">
    <property type="entry name" value="DUF1801"/>
    <property type="match status" value="1"/>
</dbReference>
<evidence type="ECO:0000313" key="4">
    <source>
        <dbReference type="Proteomes" id="UP000294796"/>
    </source>
</evidence>
<evidence type="ECO:0000259" key="2">
    <source>
        <dbReference type="Pfam" id="PF08818"/>
    </source>
</evidence>
<dbReference type="AlphaFoldDB" id="A0A4R5U0P0"/>
<evidence type="ECO:0000256" key="1">
    <source>
        <dbReference type="SAM" id="MobiDB-lite"/>
    </source>
</evidence>
<dbReference type="EMBL" id="SMTF01000002">
    <property type="protein sequence ID" value="TDK27119.1"/>
    <property type="molecule type" value="Genomic_DNA"/>
</dbReference>
<reference evidence="3 4" key="1">
    <citation type="submission" date="2019-03" db="EMBL/GenBank/DDBJ databases">
        <title>Luteimonas zhaokaii sp.nov., isolated from the rectal contents of Plateau pika in Yushu, Qinghai Province, China.</title>
        <authorList>
            <person name="Zhang G."/>
        </authorList>
    </citation>
    <scope>NUCLEOTIDE SEQUENCE [LARGE SCALE GENOMIC DNA]</scope>
    <source>
        <strain evidence="3 4">B9</strain>
    </source>
</reference>